<gene>
    <name evidence="2" type="ORF">CAE01nite_35470</name>
</gene>
<name>A0A512DH91_9CELL</name>
<reference evidence="2 3" key="1">
    <citation type="submission" date="2019-07" db="EMBL/GenBank/DDBJ databases">
        <title>Whole genome shotgun sequence of Cellulomonas aerilata NBRC 106308.</title>
        <authorList>
            <person name="Hosoyama A."/>
            <person name="Uohara A."/>
            <person name="Ohji S."/>
            <person name="Ichikawa N."/>
        </authorList>
    </citation>
    <scope>NUCLEOTIDE SEQUENCE [LARGE SCALE GENOMIC DNA]</scope>
    <source>
        <strain evidence="2 3">NBRC 106308</strain>
    </source>
</reference>
<protein>
    <recommendedName>
        <fullName evidence="4">Integral membrane protein</fullName>
    </recommendedName>
</protein>
<evidence type="ECO:0000256" key="1">
    <source>
        <dbReference type="SAM" id="Phobius"/>
    </source>
</evidence>
<dbReference type="AlphaFoldDB" id="A0A512DH91"/>
<proteinExistence type="predicted"/>
<organism evidence="2 3">
    <name type="scientific">Cellulomonas aerilata</name>
    <dbReference type="NCBI Taxonomy" id="515326"/>
    <lineage>
        <taxon>Bacteria</taxon>
        <taxon>Bacillati</taxon>
        <taxon>Actinomycetota</taxon>
        <taxon>Actinomycetes</taxon>
        <taxon>Micrococcales</taxon>
        <taxon>Cellulomonadaceae</taxon>
        <taxon>Cellulomonas</taxon>
    </lineage>
</organism>
<keyword evidence="1" id="KW-0472">Membrane</keyword>
<evidence type="ECO:0000313" key="2">
    <source>
        <dbReference type="EMBL" id="GEO35822.1"/>
    </source>
</evidence>
<accession>A0A512DH91</accession>
<feature type="transmembrane region" description="Helical" evidence="1">
    <location>
        <begin position="93"/>
        <end position="114"/>
    </location>
</feature>
<comment type="caution">
    <text evidence="2">The sequence shown here is derived from an EMBL/GenBank/DDBJ whole genome shotgun (WGS) entry which is preliminary data.</text>
</comment>
<feature type="transmembrane region" description="Helical" evidence="1">
    <location>
        <begin position="69"/>
        <end position="87"/>
    </location>
</feature>
<sequence>MVCALVLVQAGLLVGLASAWVLGLVRGESRLPGAAVFLVLFALGVAAVLVLGVRGLWAGRRWARSPVMTWQVLLVVMSVGWLGVELAPWATGVLVSALAVGVGLLLPSVVAVTAERPPA</sequence>
<keyword evidence="3" id="KW-1185">Reference proteome</keyword>
<evidence type="ECO:0000313" key="3">
    <source>
        <dbReference type="Proteomes" id="UP000321181"/>
    </source>
</evidence>
<dbReference type="EMBL" id="BJYY01000023">
    <property type="protein sequence ID" value="GEO35822.1"/>
    <property type="molecule type" value="Genomic_DNA"/>
</dbReference>
<keyword evidence="1" id="KW-0812">Transmembrane</keyword>
<feature type="transmembrane region" description="Helical" evidence="1">
    <location>
        <begin position="35"/>
        <end position="57"/>
    </location>
</feature>
<dbReference type="Proteomes" id="UP000321181">
    <property type="component" value="Unassembled WGS sequence"/>
</dbReference>
<keyword evidence="1" id="KW-1133">Transmembrane helix</keyword>
<evidence type="ECO:0008006" key="4">
    <source>
        <dbReference type="Google" id="ProtNLM"/>
    </source>
</evidence>